<gene>
    <name evidence="2" type="ORF">XTGNCPPB3709_3050</name>
</gene>
<dbReference type="Proteomes" id="UP000184997">
    <property type="component" value="Unassembled WGS sequence"/>
</dbReference>
<protein>
    <submittedName>
        <fullName evidence="2">Uncharacterized protein</fullName>
    </submittedName>
</protein>
<sequence>MGLSAARPLCLRRVDARRPACLSVARAGHAPARCRRYALHGGGAALHRRGGAAHRAVAGVRRRAGADAADRKRVFDVRRRRRLPAGAAQAVAGARHRRAVRGRRWHEGSAPAQGVPAGRGAGPGRCRPGRPAARPRLRRRCAGVGGRGLSGLADALGRGGLRAARLSADVAPAAGAWPFVQPVRGAWRQQLRPERRRQCRRRRVQLPTGVDQLRLRRADRRARRGDPGVLRAARGDRRASAAALAAAAGGTAAHDVRADAGAAVCVLVGQPSGGAGRDRGAGRQRAAVRPGPGSGAVSPPHRPRRAVARGRRARLRGGAGGWRGSGPRVAGAAPRVAVLAAVDAAAGAAGGARAGDPGRQLRPCELRSGAGRCQGPGRRGATAGRAAAALAGVSDRAGRCLDPDAAAAARADVAAGAVVPCADRGRDARRRLPGHARVGQGLSVGQRPVARPLLAHRAAAMPVLPAVVAAARPQRGAGAGSAPHPRRGDPLCERIASKRTSLHRVRPDRPQPIHCVAPATSESACC</sequence>
<evidence type="ECO:0000256" key="1">
    <source>
        <dbReference type="SAM" id="MobiDB-lite"/>
    </source>
</evidence>
<dbReference type="AlphaFoldDB" id="A0A1M4JL97"/>
<reference evidence="3" key="1">
    <citation type="submission" date="2016-07" db="EMBL/GenBank/DDBJ databases">
        <authorList>
            <person name="Florea S."/>
            <person name="Webb J.S."/>
            <person name="Jaromczyk J."/>
            <person name="Schardl C.L."/>
        </authorList>
    </citation>
    <scope>NUCLEOTIDE SEQUENCE [LARGE SCALE GENOMIC DNA]</scope>
</reference>
<evidence type="ECO:0000313" key="2">
    <source>
        <dbReference type="EMBL" id="SBV89094.1"/>
    </source>
</evidence>
<accession>A0A1M4JL97</accession>
<feature type="region of interest" description="Disordered" evidence="1">
    <location>
        <begin position="97"/>
        <end position="134"/>
    </location>
</feature>
<proteinExistence type="predicted"/>
<feature type="compositionally biased region" description="Basic residues" evidence="1">
    <location>
        <begin position="301"/>
        <end position="315"/>
    </location>
</feature>
<organism evidence="2 3">
    <name type="scientific">Xanthomonas graminis pv. graminis</name>
    <dbReference type="NCBI Taxonomy" id="134874"/>
    <lineage>
        <taxon>Bacteria</taxon>
        <taxon>Pseudomonadati</taxon>
        <taxon>Pseudomonadota</taxon>
        <taxon>Gammaproteobacteria</taxon>
        <taxon>Lysobacterales</taxon>
        <taxon>Lysobacteraceae</taxon>
        <taxon>Xanthomonas</taxon>
        <taxon>Xanthomonas translucens group</taxon>
        <taxon>Xanthomonas graminis</taxon>
    </lineage>
</organism>
<name>A0A1M4JL97_9XANT</name>
<dbReference type="EMBL" id="FLUK01000246">
    <property type="protein sequence ID" value="SBV89094.1"/>
    <property type="molecule type" value="Genomic_DNA"/>
</dbReference>
<evidence type="ECO:0000313" key="3">
    <source>
        <dbReference type="Proteomes" id="UP000184997"/>
    </source>
</evidence>
<feature type="region of interest" description="Disordered" evidence="1">
    <location>
        <begin position="271"/>
        <end position="328"/>
    </location>
</feature>